<evidence type="ECO:0000313" key="1">
    <source>
        <dbReference type="EMBL" id="VFR40969.1"/>
    </source>
</evidence>
<gene>
    <name evidence="1" type="ORF">BER1_2960</name>
    <name evidence="2" type="ORF">BER2_2919</name>
</gene>
<dbReference type="EMBL" id="CAADIH010000031">
    <property type="protein sequence ID" value="VFR48557.1"/>
    <property type="molecule type" value="Genomic_DNA"/>
</dbReference>
<organism evidence="2">
    <name type="scientific">plant metagenome</name>
    <dbReference type="NCBI Taxonomy" id="1297885"/>
    <lineage>
        <taxon>unclassified sequences</taxon>
        <taxon>metagenomes</taxon>
        <taxon>organismal metagenomes</taxon>
    </lineage>
</organism>
<proteinExistence type="predicted"/>
<sequence>MHGGFDVARQARPLDVSRKPKRISYLLFEEEIINNLHILLARHALGTAAGQQSCGLAGP</sequence>
<dbReference type="EMBL" id="CAADIE010000012">
    <property type="protein sequence ID" value="VFR40969.1"/>
    <property type="molecule type" value="Genomic_DNA"/>
</dbReference>
<evidence type="ECO:0000313" key="2">
    <source>
        <dbReference type="EMBL" id="VFR48557.1"/>
    </source>
</evidence>
<protein>
    <submittedName>
        <fullName evidence="2">Uncharacterized protein</fullName>
    </submittedName>
</protein>
<reference evidence="2" key="1">
    <citation type="submission" date="2019-03" db="EMBL/GenBank/DDBJ databases">
        <authorList>
            <person name="Danneels B."/>
        </authorList>
    </citation>
    <scope>NUCLEOTIDE SEQUENCE</scope>
</reference>
<accession>A0A484RGQ7</accession>
<name>A0A484RGQ7_9ZZZZ</name>
<dbReference type="AlphaFoldDB" id="A0A484RGQ7"/>